<dbReference type="Pfam" id="PF04122">
    <property type="entry name" value="CW_binding_2"/>
    <property type="match status" value="3"/>
</dbReference>
<evidence type="ECO:0000313" key="5">
    <source>
        <dbReference type="Proteomes" id="UP000250223"/>
    </source>
</evidence>
<dbReference type="EC" id="3.5.1.28" evidence="4"/>
<dbReference type="RefSeq" id="WP_111921340.1">
    <property type="nucleotide sequence ID" value="NZ_UAWC01000006.1"/>
</dbReference>
<dbReference type="SUPFAM" id="SSF52058">
    <property type="entry name" value="L domain-like"/>
    <property type="match status" value="1"/>
</dbReference>
<evidence type="ECO:0000256" key="1">
    <source>
        <dbReference type="ARBA" id="ARBA00022614"/>
    </source>
</evidence>
<dbReference type="Pfam" id="PF13855">
    <property type="entry name" value="LRR_8"/>
    <property type="match status" value="1"/>
</dbReference>
<feature type="chain" id="PRO_5039214577" evidence="3">
    <location>
        <begin position="31"/>
        <end position="873"/>
    </location>
</feature>
<dbReference type="InterPro" id="IPR003591">
    <property type="entry name" value="Leu-rich_rpt_typical-subtyp"/>
</dbReference>
<dbReference type="SMART" id="SM00369">
    <property type="entry name" value="LRR_TYP"/>
    <property type="match status" value="7"/>
</dbReference>
<gene>
    <name evidence="4" type="primary">lytC_6</name>
    <name evidence="4" type="ORF">NCTC13028_01001</name>
</gene>
<proteinExistence type="predicted"/>
<dbReference type="InterPro" id="IPR025875">
    <property type="entry name" value="Leu-rich_rpt_4"/>
</dbReference>
<reference evidence="4 5" key="1">
    <citation type="submission" date="2018-06" db="EMBL/GenBank/DDBJ databases">
        <authorList>
            <consortium name="Pathogen Informatics"/>
            <person name="Doyle S."/>
        </authorList>
    </citation>
    <scope>NUCLEOTIDE SEQUENCE [LARGE SCALE GENOMIC DNA]</scope>
    <source>
        <strain evidence="4 5">NCTC13028</strain>
    </source>
</reference>
<keyword evidence="3" id="KW-0732">Signal</keyword>
<organism evidence="4 5">
    <name type="scientific">Clostridium cochlearium</name>
    <dbReference type="NCBI Taxonomy" id="1494"/>
    <lineage>
        <taxon>Bacteria</taxon>
        <taxon>Bacillati</taxon>
        <taxon>Bacillota</taxon>
        <taxon>Clostridia</taxon>
        <taxon>Eubacteriales</taxon>
        <taxon>Clostridiaceae</taxon>
        <taxon>Clostridium</taxon>
    </lineage>
</organism>
<feature type="signal peptide" evidence="3">
    <location>
        <begin position="1"/>
        <end position="30"/>
    </location>
</feature>
<sequence>MIKSKWKKKITKALCSTFLLTTIIVQPLSAVNAAKKDKDKEKKYVRKPAKVRIYGNDRYETSSKIAKDGWSSSYYAIIASGENFPDSLSAVTLAKKHDAPILLTNSKSLNTNTREELTRMKVKKVLIIGGQGSISSKVEQDIKSMGITTERLGGRDRYETSIKIAERLGNPGTLFVVTSNHFADALSVGPIAAKKGAPIILTSKDNLSDYTKKYLYKKVFNKIYIIGDRAQISDKVASEFEKYVKNSQTNENAVERIDTKSNSSSIYERNINVIDKFESDLNSFREIYIASGVAFADALSVNALAAKKGAPIVIGNTSDGNLLKSFISKNYSNISTINIVGGQGVISEAYVNNIVNYIEDEEIKFTDKNMAKAVREKLGITNENQRIYKSTVKNIQTLDLSGFNIENIDGIQLFDGLKELNLSNNKIQDLEPLEDMFYLESLNLSGNKVEDLEPLEELHSLKYLNLSDNNVRHVDSLKKLEYLKYLNLSKNDISYIEDFDKLTYLYYLDLSDNYNIGGLSELSDLKSLTTLKLSHTGISSLSFLEDLKSLTELDLSQNSISSLDDLKKLDNLKTLYLNDNSITYIEDLKDLKSLEELNVWGNDINDVEKFKKFKKLRKLTIERSLLDDDDRKQLDLISNIPHIFDKENTYNKNYDYGDVNSGNITENEYKDKDLKDISDEVEEFKKDNENYKRDYNPYEVIYKSNSTYGGKFTAKELLNREKDLQSMIGNSRYSMETRKMMQEDLEKVINQYGIINKTNRMNDKVMELEAKLNMSFDEKEKRKARNEINYVYSDYKYDFYKNAVAECEDAMSRLKAQIGELEYSNSYSDNEKARILKGELTNKQIEYYVITNNLNKYDKDRSFFAAMNSFLNK</sequence>
<accession>A0A2X2W3Z0</accession>
<dbReference type="InterPro" id="IPR032675">
    <property type="entry name" value="LRR_dom_sf"/>
</dbReference>
<dbReference type="Gene3D" id="3.40.50.12090">
    <property type="match status" value="2"/>
</dbReference>
<evidence type="ECO:0000256" key="3">
    <source>
        <dbReference type="SAM" id="SignalP"/>
    </source>
</evidence>
<evidence type="ECO:0000256" key="2">
    <source>
        <dbReference type="ARBA" id="ARBA00022737"/>
    </source>
</evidence>
<dbReference type="SMART" id="SM00365">
    <property type="entry name" value="LRR_SD22"/>
    <property type="match status" value="8"/>
</dbReference>
<dbReference type="PANTHER" id="PTHR30032:SF8">
    <property type="entry name" value="GERMINATION-SPECIFIC N-ACETYLMURAMOYL-L-ALANINE AMIDASE"/>
    <property type="match status" value="1"/>
</dbReference>
<keyword evidence="4" id="KW-0378">Hydrolase</keyword>
<dbReference type="Pfam" id="PF12799">
    <property type="entry name" value="LRR_4"/>
    <property type="match status" value="2"/>
</dbReference>
<keyword evidence="2" id="KW-0677">Repeat</keyword>
<dbReference type="InterPro" id="IPR007253">
    <property type="entry name" value="Cell_wall-bd_2"/>
</dbReference>
<evidence type="ECO:0000313" key="4">
    <source>
        <dbReference type="EMBL" id="SQB34107.1"/>
    </source>
</evidence>
<dbReference type="InterPro" id="IPR001611">
    <property type="entry name" value="Leu-rich_rpt"/>
</dbReference>
<protein>
    <submittedName>
        <fullName evidence="4">Cwp66 homolog/N-acetylmuramoyl-L-alanine amidase</fullName>
        <ecNumber evidence="4">3.5.1.28</ecNumber>
    </submittedName>
</protein>
<dbReference type="PROSITE" id="PS51450">
    <property type="entry name" value="LRR"/>
    <property type="match status" value="8"/>
</dbReference>
<dbReference type="EMBL" id="UAWC01000006">
    <property type="protein sequence ID" value="SQB34107.1"/>
    <property type="molecule type" value="Genomic_DNA"/>
</dbReference>
<dbReference type="Gene3D" id="3.80.10.10">
    <property type="entry name" value="Ribonuclease Inhibitor"/>
    <property type="match status" value="2"/>
</dbReference>
<keyword evidence="1" id="KW-0433">Leucine-rich repeat</keyword>
<dbReference type="AlphaFoldDB" id="A0A2X2W3Z0"/>
<dbReference type="GO" id="GO:0008745">
    <property type="term" value="F:N-acetylmuramoyl-L-alanine amidase activity"/>
    <property type="evidence" value="ECO:0007669"/>
    <property type="project" value="UniProtKB-EC"/>
</dbReference>
<dbReference type="PANTHER" id="PTHR30032">
    <property type="entry name" value="N-ACETYLMURAMOYL-L-ALANINE AMIDASE-RELATED"/>
    <property type="match status" value="1"/>
</dbReference>
<dbReference type="InterPro" id="IPR051922">
    <property type="entry name" value="Bact_Sporulation_Assoc"/>
</dbReference>
<dbReference type="Proteomes" id="UP000250223">
    <property type="component" value="Unassembled WGS sequence"/>
</dbReference>
<name>A0A2X2W3Z0_CLOCO</name>